<feature type="signal peptide" evidence="2">
    <location>
        <begin position="1"/>
        <end position="21"/>
    </location>
</feature>
<dbReference type="GO" id="GO:0016236">
    <property type="term" value="P:macroautophagy"/>
    <property type="evidence" value="ECO:0007669"/>
    <property type="project" value="TreeGrafter"/>
</dbReference>
<feature type="region of interest" description="Disordered" evidence="1">
    <location>
        <begin position="315"/>
        <end position="334"/>
    </location>
</feature>
<sequence length="358" mass="36115">MVFSPAKLAVVALALVQAAVAQDNSLTGVIGSRSELSSLGAILGSRPGLVAALGASGKQFTLLAPSNSALQKFQDSVGDLSNLDPNLVDTVLQYHVVDANVKAADVSIKGGVRAKTYLKEGPKANLGGDAQSVFVSAYGNSGLAQQAGDVEVFSGLGAVSKVSDADIAFDGGVVHIIDSVLTLPENVTTTAKAAKLDTLAAAVGIAGLGEFLDTEPKLTIFAPTDAAFEAAGVDGNTDKDVITAALQRHVVKGAVVYSSELEEEQEVETVGGEKIKIVVKDGQVWVNNAKVAIANVVTTNGVVHVIDAVIAANGTSSGNGTTSPDPTPSQPADSAAGKIGAFTFLASLAVGAASYALF</sequence>
<keyword evidence="2" id="KW-0732">Signal</keyword>
<dbReference type="InterPro" id="IPR000782">
    <property type="entry name" value="FAS1_domain"/>
</dbReference>
<evidence type="ECO:0000313" key="4">
    <source>
        <dbReference type="EMBL" id="RPA78677.1"/>
    </source>
</evidence>
<feature type="chain" id="PRO_5018143208" evidence="2">
    <location>
        <begin position="22"/>
        <end position="358"/>
    </location>
</feature>
<dbReference type="PANTHER" id="PTHR10900">
    <property type="entry name" value="PERIOSTIN-RELATED"/>
    <property type="match status" value="1"/>
</dbReference>
<evidence type="ECO:0000256" key="2">
    <source>
        <dbReference type="SAM" id="SignalP"/>
    </source>
</evidence>
<protein>
    <submittedName>
        <fullName evidence="4">FAS1 domain-containing protein</fullName>
    </submittedName>
</protein>
<reference evidence="4 5" key="1">
    <citation type="journal article" date="2018" name="Nat. Ecol. Evol.">
        <title>Pezizomycetes genomes reveal the molecular basis of ectomycorrhizal truffle lifestyle.</title>
        <authorList>
            <person name="Murat C."/>
            <person name="Payen T."/>
            <person name="Noel B."/>
            <person name="Kuo A."/>
            <person name="Morin E."/>
            <person name="Chen J."/>
            <person name="Kohler A."/>
            <person name="Krizsan K."/>
            <person name="Balestrini R."/>
            <person name="Da Silva C."/>
            <person name="Montanini B."/>
            <person name="Hainaut M."/>
            <person name="Levati E."/>
            <person name="Barry K.W."/>
            <person name="Belfiori B."/>
            <person name="Cichocki N."/>
            <person name="Clum A."/>
            <person name="Dockter R.B."/>
            <person name="Fauchery L."/>
            <person name="Guy J."/>
            <person name="Iotti M."/>
            <person name="Le Tacon F."/>
            <person name="Lindquist E.A."/>
            <person name="Lipzen A."/>
            <person name="Malagnac F."/>
            <person name="Mello A."/>
            <person name="Molinier V."/>
            <person name="Miyauchi S."/>
            <person name="Poulain J."/>
            <person name="Riccioni C."/>
            <person name="Rubini A."/>
            <person name="Sitrit Y."/>
            <person name="Splivallo R."/>
            <person name="Traeger S."/>
            <person name="Wang M."/>
            <person name="Zifcakova L."/>
            <person name="Wipf D."/>
            <person name="Zambonelli A."/>
            <person name="Paolocci F."/>
            <person name="Nowrousian M."/>
            <person name="Ottonello S."/>
            <person name="Baldrian P."/>
            <person name="Spatafora J.W."/>
            <person name="Henrissat B."/>
            <person name="Nagy L.G."/>
            <person name="Aury J.M."/>
            <person name="Wincker P."/>
            <person name="Grigoriev I.V."/>
            <person name="Bonfante P."/>
            <person name="Martin F.M."/>
        </authorList>
    </citation>
    <scope>NUCLEOTIDE SEQUENCE [LARGE SCALE GENOMIC DNA]</scope>
    <source>
        <strain evidence="4 5">RN42</strain>
    </source>
</reference>
<dbReference type="Proteomes" id="UP000275078">
    <property type="component" value="Unassembled WGS sequence"/>
</dbReference>
<dbReference type="Pfam" id="PF02469">
    <property type="entry name" value="Fasciclin"/>
    <property type="match status" value="2"/>
</dbReference>
<dbReference type="SUPFAM" id="SSF82153">
    <property type="entry name" value="FAS1 domain"/>
    <property type="match status" value="2"/>
</dbReference>
<gene>
    <name evidence="4" type="ORF">BJ508DRAFT_328997</name>
</gene>
<dbReference type="GO" id="GO:0000329">
    <property type="term" value="C:fungal-type vacuole membrane"/>
    <property type="evidence" value="ECO:0007669"/>
    <property type="project" value="TreeGrafter"/>
</dbReference>
<feature type="compositionally biased region" description="Polar residues" evidence="1">
    <location>
        <begin position="315"/>
        <end position="324"/>
    </location>
</feature>
<dbReference type="STRING" id="1160509.A0A3N4HZQ6"/>
<dbReference type="PANTHER" id="PTHR10900:SF77">
    <property type="entry name" value="FI19380P1"/>
    <property type="match status" value="1"/>
</dbReference>
<evidence type="ECO:0000256" key="1">
    <source>
        <dbReference type="SAM" id="MobiDB-lite"/>
    </source>
</evidence>
<dbReference type="InterPro" id="IPR036378">
    <property type="entry name" value="FAS1_dom_sf"/>
</dbReference>
<evidence type="ECO:0000259" key="3">
    <source>
        <dbReference type="PROSITE" id="PS50213"/>
    </source>
</evidence>
<feature type="domain" description="FAS1" evidence="3">
    <location>
        <begin position="23"/>
        <end position="181"/>
    </location>
</feature>
<dbReference type="Gene3D" id="2.30.180.10">
    <property type="entry name" value="FAS1 domain"/>
    <property type="match status" value="2"/>
</dbReference>
<evidence type="ECO:0000313" key="5">
    <source>
        <dbReference type="Proteomes" id="UP000275078"/>
    </source>
</evidence>
<dbReference type="EMBL" id="ML119708">
    <property type="protein sequence ID" value="RPA78677.1"/>
    <property type="molecule type" value="Genomic_DNA"/>
</dbReference>
<dbReference type="PROSITE" id="PS50213">
    <property type="entry name" value="FAS1"/>
    <property type="match status" value="2"/>
</dbReference>
<dbReference type="SMART" id="SM00554">
    <property type="entry name" value="FAS1"/>
    <property type="match status" value="2"/>
</dbReference>
<proteinExistence type="predicted"/>
<dbReference type="AlphaFoldDB" id="A0A3N4HZQ6"/>
<feature type="domain" description="FAS1" evidence="3">
    <location>
        <begin position="183"/>
        <end position="310"/>
    </location>
</feature>
<name>A0A3N4HZQ6_ASCIM</name>
<accession>A0A3N4HZQ6</accession>
<dbReference type="OrthoDB" id="286301at2759"/>
<organism evidence="4 5">
    <name type="scientific">Ascobolus immersus RN42</name>
    <dbReference type="NCBI Taxonomy" id="1160509"/>
    <lineage>
        <taxon>Eukaryota</taxon>
        <taxon>Fungi</taxon>
        <taxon>Dikarya</taxon>
        <taxon>Ascomycota</taxon>
        <taxon>Pezizomycotina</taxon>
        <taxon>Pezizomycetes</taxon>
        <taxon>Pezizales</taxon>
        <taxon>Ascobolaceae</taxon>
        <taxon>Ascobolus</taxon>
    </lineage>
</organism>
<keyword evidence="5" id="KW-1185">Reference proteome</keyword>
<dbReference type="InterPro" id="IPR050904">
    <property type="entry name" value="Adhesion/Biosynth-related"/>
</dbReference>
<dbReference type="FunFam" id="2.30.180.10:FF:000032">
    <property type="entry name" value="Fasciclin domain-containing protein, putative"/>
    <property type="match status" value="1"/>
</dbReference>